<dbReference type="SUPFAM" id="SSF54928">
    <property type="entry name" value="RNA-binding domain, RBD"/>
    <property type="match status" value="1"/>
</dbReference>
<organism evidence="2 4">
    <name type="scientific">Rozella allomycis (strain CSF55)</name>
    <dbReference type="NCBI Taxonomy" id="988480"/>
    <lineage>
        <taxon>Eukaryota</taxon>
        <taxon>Fungi</taxon>
        <taxon>Fungi incertae sedis</taxon>
        <taxon>Cryptomycota</taxon>
        <taxon>Cryptomycota incertae sedis</taxon>
        <taxon>Rozella</taxon>
    </lineage>
</organism>
<evidence type="ECO:0008006" key="6">
    <source>
        <dbReference type="Google" id="ProtNLM"/>
    </source>
</evidence>
<dbReference type="Proteomes" id="UP000281549">
    <property type="component" value="Unassembled WGS sequence"/>
</dbReference>
<dbReference type="OrthoDB" id="5411533at2759"/>
<dbReference type="GO" id="GO:0003676">
    <property type="term" value="F:nucleic acid binding"/>
    <property type="evidence" value="ECO:0007669"/>
    <property type="project" value="InterPro"/>
</dbReference>
<evidence type="ECO:0000313" key="4">
    <source>
        <dbReference type="Proteomes" id="UP000030755"/>
    </source>
</evidence>
<dbReference type="InterPro" id="IPR035979">
    <property type="entry name" value="RBD_domain_sf"/>
</dbReference>
<keyword evidence="4" id="KW-1185">Reference proteome</keyword>
<dbReference type="PANTHER" id="PTHR13288">
    <property type="entry name" value="SPLICING FACTOR 45 SPF45"/>
    <property type="match status" value="1"/>
</dbReference>
<proteinExistence type="predicted"/>
<reference evidence="2 4" key="1">
    <citation type="journal article" date="2013" name="Curr. Biol.">
        <title>Shared signatures of parasitism and phylogenomics unite Cryptomycota and microsporidia.</title>
        <authorList>
            <person name="James T.Y."/>
            <person name="Pelin A."/>
            <person name="Bonen L."/>
            <person name="Ahrendt S."/>
            <person name="Sain D."/>
            <person name="Corradi N."/>
            <person name="Stajich J.E."/>
        </authorList>
    </citation>
    <scope>NUCLEOTIDE SEQUENCE [LARGE SCALE GENOMIC DNA]</scope>
    <source>
        <strain evidence="2">CSF55</strain>
        <strain evidence="2">CSF55</strain>
    </source>
</reference>
<feature type="compositionally biased region" description="Basic and acidic residues" evidence="1">
    <location>
        <begin position="1183"/>
        <end position="1192"/>
    </location>
</feature>
<dbReference type="GO" id="GO:0071011">
    <property type="term" value="C:precatalytic spliceosome"/>
    <property type="evidence" value="ECO:0007669"/>
    <property type="project" value="TreeGrafter"/>
</dbReference>
<evidence type="ECO:0000313" key="5">
    <source>
        <dbReference type="Proteomes" id="UP000281549"/>
    </source>
</evidence>
<name>A0A075B1J3_ROZAC</name>
<dbReference type="InterPro" id="IPR012677">
    <property type="entry name" value="Nucleotide-bd_a/b_plait_sf"/>
</dbReference>
<gene>
    <name evidence="2" type="ORF">O9G_002971</name>
    <name evidence="3" type="ORF">ROZALSC1DRAFT_27040</name>
</gene>
<reference evidence="3" key="3">
    <citation type="submission" date="2018-08" db="EMBL/GenBank/DDBJ databases">
        <title>Leveraging single-cell genomics to expand the Fungal Tree of Life.</title>
        <authorList>
            <consortium name="DOE Joint Genome Institute"/>
            <person name="Ahrendt S.R."/>
            <person name="Quandt C.A."/>
            <person name="Ciobanu D."/>
            <person name="Clum A."/>
            <person name="Salamov A."/>
            <person name="Andreopoulos B."/>
            <person name="Cheng J.-F."/>
            <person name="Woyke T."/>
            <person name="Pelin A."/>
            <person name="Henrissat B."/>
            <person name="Reynolds N."/>
            <person name="Benny G.L."/>
            <person name="Smith M.E."/>
            <person name="James T.Y."/>
            <person name="Grigoriev I.V."/>
        </authorList>
    </citation>
    <scope>NUCLEOTIDE SEQUENCE</scope>
    <source>
        <strain evidence="3">CSF55</strain>
    </source>
</reference>
<evidence type="ECO:0000256" key="1">
    <source>
        <dbReference type="SAM" id="MobiDB-lite"/>
    </source>
</evidence>
<dbReference type="Proteomes" id="UP000030755">
    <property type="component" value="Unassembled WGS sequence"/>
</dbReference>
<dbReference type="EMBL" id="ML004945">
    <property type="protein sequence ID" value="RKP21552.1"/>
    <property type="molecule type" value="Genomic_DNA"/>
</dbReference>
<dbReference type="EMBL" id="KE560931">
    <property type="protein sequence ID" value="EPZ34653.1"/>
    <property type="molecule type" value="Genomic_DNA"/>
</dbReference>
<protein>
    <recommendedName>
        <fullName evidence="6">RNA recognition motif domain-containing protein</fullName>
    </recommendedName>
</protein>
<evidence type="ECO:0000313" key="3">
    <source>
        <dbReference type="EMBL" id="RKP21552.1"/>
    </source>
</evidence>
<sequence>MTIGPAFTSSFDVSVVVHGIDGKKRKVDHVFKKSNFQSQYIEHIKLYEQGYPPLHPGQKVQVSFDQRFVRGGYYAHTRARHSTDFDALPNLAASGMFSNDEEGDAELIFDMRKPFLKNTFNLVIPYKETDGNEYVAVDILARPVGGSQQIRAFLVFKYAANTGNVDYFAKLYKVNAQRIYDLTEGPGEIILSLKVPQELHHRLSDPDFAKVEIFPKPLEEEKGKSNRHIKPFNEYNQLIAEEYFECDHYKVDNRKLGLVTKKCYISPEMRYLLTDKLFLKYTEAALHTYTFDDAIIRIFYDIVEYPKNIYTDSIFRMEFGLQQSLVFPSPREIPIKIGGEPPFTDFQCPFEGGNFFILYHTRCVVTDWDPSEVKYYVKEKANSFNVDNIIENHPGELGCFRYVCPNRLVRDKRGNAVHTLTAPVAVTASTPRICNFQYDWGIIRGEIYFERPVSLSRTYHFIIHDDFRSVEAPAKSLTKVTDSYYKFEISIDDEQIIYLMAESKRDRIFAVFIDNSYQYHVTNDFFLTPYLVKSGGTFYSRFPERREREGRMLKYDHPSNFPGKDKAKAKIPTAFDGPSSPMTITPPRENLAEDITISVRKVDGTVQNLLENTRFTRFKNMMDKEIFDLDLGFVAGTEFDITFGDGKSKWYSFARLYKDVDFKKPENSQRFGKDWDVCFYSDKNDDANQFKFMLPFDKFATNTRTIALEVYGHELTDRGKEHRIHFFVYFKLFPFKNNKTAYIKKIKGRDNLFYDLTIPAESSPVIDFYVRFPEELHQKVLTDKDFAKVILKPKSNPFISSSLVLELYSENVINEYFKCSNFMKRNSRTLKVVCILHPNIRLGFANVLIPHLTIRSKIVKATKVEIKVTYNKPDLPIFSFEDSQFEFLTHGQPIIGTLENETPIVKINKQLLYNAQCPFIATKKSVVYFMFYPDCNIVYSDKLRMIPSRGWNHGIPNFSTFTSGETGCFRLICTPEIKNEYGKIIVPMSPHMVFTDKYSSFSNLSYGEKDILVSIENMPKKNFVLKFYIFNSDSTFEVEAKLISSVPKGKSNTNVYSISLDIEKLRHNYETYFEMLRSSYKIHVGAVIHNLSDSTFTYVEPSVLEALKLKSGMNTLWEDLGYESANIFDYDDVISRIRNKNYSVAVNFDSEMFTDDHSQNKSLQFLSTHLSRKRTNKTQQKSRPVDLSETLPKETSKEDVFIEYSTHQYNPAIPNDYHQILQKKKHQKELAKIRADDLVDERENNKIQASKKYQSAPRKRTKAVDLMDNTCGDDTMKSRNVASVDEVDDELEQDTFQKCTKYGLVEQCIVYKTFKNPEVRIFVKFSSFDGAKLARDSLNGKRYNSKMVSARFYPEDSFNYLNLEDPIL</sequence>
<dbReference type="PANTHER" id="PTHR13288:SF8">
    <property type="entry name" value="SPLICING FACTOR 45"/>
    <property type="match status" value="1"/>
</dbReference>
<dbReference type="STRING" id="988480.A0A075B1J3"/>
<dbReference type="Gene3D" id="3.30.70.330">
    <property type="match status" value="1"/>
</dbReference>
<reference evidence="5" key="2">
    <citation type="journal article" date="2018" name="Nat. Microbiol.">
        <title>Leveraging single-cell genomics to expand the fungal tree of life.</title>
        <authorList>
            <person name="Ahrendt S.R."/>
            <person name="Quandt C.A."/>
            <person name="Ciobanu D."/>
            <person name="Clum A."/>
            <person name="Salamov A."/>
            <person name="Andreopoulos B."/>
            <person name="Cheng J.F."/>
            <person name="Woyke T."/>
            <person name="Pelin A."/>
            <person name="Henrissat B."/>
            <person name="Reynolds N.K."/>
            <person name="Benny G.L."/>
            <person name="Smith M.E."/>
            <person name="James T.Y."/>
            <person name="Grigoriev I.V."/>
        </authorList>
    </citation>
    <scope>NUCLEOTIDE SEQUENCE [LARGE SCALE GENOMIC DNA]</scope>
    <source>
        <strain evidence="5">CSF55</strain>
    </source>
</reference>
<accession>A0A075B1J3</accession>
<dbReference type="GO" id="GO:0045292">
    <property type="term" value="P:mRNA cis splicing, via spliceosome"/>
    <property type="evidence" value="ECO:0007669"/>
    <property type="project" value="InterPro"/>
</dbReference>
<dbReference type="InterPro" id="IPR040052">
    <property type="entry name" value="RBM17"/>
</dbReference>
<evidence type="ECO:0000313" key="2">
    <source>
        <dbReference type="EMBL" id="EPZ34653.1"/>
    </source>
</evidence>
<dbReference type="HOGENOM" id="CLU_256507_0_0_1"/>
<feature type="region of interest" description="Disordered" evidence="1">
    <location>
        <begin position="1169"/>
        <end position="1192"/>
    </location>
</feature>